<evidence type="ECO:0000313" key="3">
    <source>
        <dbReference type="Proteomes" id="UP000430975"/>
    </source>
</evidence>
<gene>
    <name evidence="2" type="ORF">GIY09_02435</name>
</gene>
<dbReference type="Proteomes" id="UP000430975">
    <property type="component" value="Unassembled WGS sequence"/>
</dbReference>
<accession>A0A6I2GMK3</accession>
<evidence type="ECO:0000259" key="1">
    <source>
        <dbReference type="Pfam" id="PF03413"/>
    </source>
</evidence>
<keyword evidence="3" id="KW-1185">Reference proteome</keyword>
<comment type="caution">
    <text evidence="2">The sequence shown here is derived from an EMBL/GenBank/DDBJ whole genome shotgun (WGS) entry which is preliminary data.</text>
</comment>
<dbReference type="Gene3D" id="3.10.450.40">
    <property type="match status" value="2"/>
</dbReference>
<protein>
    <recommendedName>
        <fullName evidence="1">PepSY domain-containing protein</fullName>
    </recommendedName>
</protein>
<reference evidence="2 3" key="1">
    <citation type="submission" date="2019-11" db="EMBL/GenBank/DDBJ databases">
        <title>Characterisation of Fundicoccus ignavus gen. nov. sp. nov., a novel genus of the family Aerococcaceae isolated from bulk tank milk.</title>
        <authorList>
            <person name="Siebert A."/>
            <person name="Huptas C."/>
            <person name="Wenning M."/>
            <person name="Scherer S."/>
            <person name="Doll E.V."/>
        </authorList>
    </citation>
    <scope>NUCLEOTIDE SEQUENCE [LARGE SCALE GENOMIC DNA]</scope>
    <source>
        <strain evidence="2 3">WS4759</strain>
    </source>
</reference>
<dbReference type="Pfam" id="PF03413">
    <property type="entry name" value="PepSY"/>
    <property type="match status" value="1"/>
</dbReference>
<dbReference type="RefSeq" id="WP_153863132.1">
    <property type="nucleotide sequence ID" value="NZ_WJQS01000002.1"/>
</dbReference>
<sequence length="155" mass="18252">MQTFEQERNILPLAEVLDQYFTKYPNSQLLKLQLEFEGPFLKYEFVGFDDTNRYTFEINAANGAILKERQKFLKPNESEKLNQKALNITNLLPLTDINQLALQHSELQHPFQWELDRVRERTVWKVELANEIGNQITEVKLDAHKGTLVQLKLKH</sequence>
<proteinExistence type="predicted"/>
<evidence type="ECO:0000313" key="2">
    <source>
        <dbReference type="EMBL" id="MRI84755.1"/>
    </source>
</evidence>
<dbReference type="AlphaFoldDB" id="A0A6I2GMK3"/>
<organism evidence="2 3">
    <name type="scientific">Fundicoccus ignavus</name>
    <dbReference type="NCBI Taxonomy" id="2664442"/>
    <lineage>
        <taxon>Bacteria</taxon>
        <taxon>Bacillati</taxon>
        <taxon>Bacillota</taxon>
        <taxon>Bacilli</taxon>
        <taxon>Lactobacillales</taxon>
        <taxon>Aerococcaceae</taxon>
        <taxon>Fundicoccus</taxon>
    </lineage>
</organism>
<dbReference type="InterPro" id="IPR025711">
    <property type="entry name" value="PepSY"/>
</dbReference>
<feature type="domain" description="PepSY" evidence="1">
    <location>
        <begin position="11"/>
        <end position="68"/>
    </location>
</feature>
<dbReference type="EMBL" id="WJQS01000002">
    <property type="protein sequence ID" value="MRI84755.1"/>
    <property type="molecule type" value="Genomic_DNA"/>
</dbReference>
<name>A0A6I2GMK3_9LACT</name>